<dbReference type="eggNOG" id="ENOG5032Y06">
    <property type="taxonomic scope" value="Bacteria"/>
</dbReference>
<dbReference type="Proteomes" id="UP000006375">
    <property type="component" value="Plasmid pGOX1"/>
</dbReference>
<geneLocation type="plasmid" evidence="2 3">
    <name>pGOX1</name>
</geneLocation>
<dbReference type="HOGENOM" id="CLU_610797_0_0_5"/>
<evidence type="ECO:0000259" key="1">
    <source>
        <dbReference type="Pfam" id="PF04917"/>
    </source>
</evidence>
<dbReference type="Pfam" id="PF04917">
    <property type="entry name" value="Shufflon_N"/>
    <property type="match status" value="1"/>
</dbReference>
<dbReference type="EMBL" id="CP000004">
    <property type="protein sequence ID" value="AAW59696.1"/>
    <property type="molecule type" value="Genomic_DNA"/>
</dbReference>
<dbReference type="RefSeq" id="WP_011251510.1">
    <property type="nucleotide sequence ID" value="NC_006672.1"/>
</dbReference>
<protein>
    <submittedName>
        <fullName evidence="2">Pili membrane scaffod protein PilV</fullName>
    </submittedName>
</protein>
<dbReference type="InterPro" id="IPR007001">
    <property type="entry name" value="Shufflon_N"/>
</dbReference>
<dbReference type="AlphaFoldDB" id="Q5HXQ7"/>
<gene>
    <name evidence="2" type="ordered locus">GOX2632</name>
</gene>
<feature type="domain" description="Bacterial shufflon protein N-terminal" evidence="1">
    <location>
        <begin position="38"/>
        <end position="306"/>
    </location>
</feature>
<keyword evidence="2" id="KW-0614">Plasmid</keyword>
<reference evidence="2 3" key="1">
    <citation type="journal article" date="2005" name="Nat. Biotechnol.">
        <title>Complete genome sequence of the acetic acid bacterium Gluconobacter oxydans.</title>
        <authorList>
            <person name="Prust C."/>
            <person name="Hoffmeister M."/>
            <person name="Liesegang H."/>
            <person name="Wiezer A."/>
            <person name="Fricke W.F."/>
            <person name="Ehrenreich A."/>
            <person name="Gottschalk G."/>
            <person name="Deppenmeier U."/>
        </authorList>
    </citation>
    <scope>NUCLEOTIDE SEQUENCE [LARGE SCALE GENOMIC DNA]</scope>
    <source>
        <strain evidence="3">621H</strain>
        <plasmid evidence="3">Plasmid pGOX1</plasmid>
    </source>
</reference>
<name>Q5HXQ7_GLUOX</name>
<evidence type="ECO:0000313" key="2">
    <source>
        <dbReference type="EMBL" id="AAW59696.1"/>
    </source>
</evidence>
<organism evidence="2 3">
    <name type="scientific">Gluconobacter oxydans (strain 621H)</name>
    <name type="common">Gluconobacter suboxydans</name>
    <dbReference type="NCBI Taxonomy" id="290633"/>
    <lineage>
        <taxon>Bacteria</taxon>
        <taxon>Pseudomonadati</taxon>
        <taxon>Pseudomonadota</taxon>
        <taxon>Alphaproteobacteria</taxon>
        <taxon>Acetobacterales</taxon>
        <taxon>Acetobacteraceae</taxon>
        <taxon>Gluconobacter</taxon>
    </lineage>
</organism>
<accession>Q5HXQ7</accession>
<proteinExistence type="predicted"/>
<keyword evidence="3" id="KW-1185">Reference proteome</keyword>
<dbReference type="KEGG" id="gox:GOX2632"/>
<evidence type="ECO:0000313" key="3">
    <source>
        <dbReference type="Proteomes" id="UP000006375"/>
    </source>
</evidence>
<sequence>MNLLIALLAGTAIAVFMIPRFGLMIQHGQDRSVQAVTAGEFQDLLSAARTYIEAHYTELASQVAVGSTSELPLGQLPLLPNFGQQNPYGQTWHVYVQQPASGQISALVVSRDGQQLDLSALTRIAALGGSHAGYVGADNILPTVNSQTAIGANGGWRLSLAGSPVNPGAGHFVGLASGTAGAQYNSDALYRDAVPNHPELSTMNNTLNMGGNDIANANTISGVRGRFTNNIATNNLDPNSGYPSGWAGGAHVNDLYAHGWIGAGPMNGPAAAWMNANGDAGFNHSVSVGWTLSANQIVLPQGNSLQIGNQYLYGDGNNIAMRTGGTFYLQHYDGSAADENVSTLSAEKLVHLNGTAAPGEGCNSGGLTAQNDGSGRLLNCVNGTWQSVTRAPFGYYVPPTTNGRNNYNVVNPYTGGFSCQAGTQDMQSAILWYGDYGYSALHLCIAPQ</sequence>